<dbReference type="EMBL" id="FOWW01000013">
    <property type="protein sequence ID" value="SFQ68983.1"/>
    <property type="molecule type" value="Genomic_DNA"/>
</dbReference>
<dbReference type="InterPro" id="IPR002018">
    <property type="entry name" value="CarbesteraseB"/>
</dbReference>
<evidence type="ECO:0000256" key="2">
    <source>
        <dbReference type="ARBA" id="ARBA00022801"/>
    </source>
</evidence>
<dbReference type="Pfam" id="PF00135">
    <property type="entry name" value="COesterase"/>
    <property type="match status" value="1"/>
</dbReference>
<comment type="similarity">
    <text evidence="1 3">Belongs to the type-B carboxylesterase/lipase family.</text>
</comment>
<dbReference type="GO" id="GO:0052689">
    <property type="term" value="F:carboxylic ester hydrolase activity"/>
    <property type="evidence" value="ECO:0007669"/>
    <property type="project" value="TreeGrafter"/>
</dbReference>
<keyword evidence="6" id="KW-1185">Reference proteome</keyword>
<organism evidence="5 6">
    <name type="scientific">Amycolatopsis arida</name>
    <dbReference type="NCBI Taxonomy" id="587909"/>
    <lineage>
        <taxon>Bacteria</taxon>
        <taxon>Bacillati</taxon>
        <taxon>Actinomycetota</taxon>
        <taxon>Actinomycetes</taxon>
        <taxon>Pseudonocardiales</taxon>
        <taxon>Pseudonocardiaceae</taxon>
        <taxon>Amycolatopsis</taxon>
    </lineage>
</organism>
<keyword evidence="2 3" id="KW-0378">Hydrolase</keyword>
<evidence type="ECO:0000256" key="3">
    <source>
        <dbReference type="RuleBase" id="RU361235"/>
    </source>
</evidence>
<proteinExistence type="inferred from homology"/>
<dbReference type="InterPro" id="IPR019826">
    <property type="entry name" value="Carboxylesterase_B_AS"/>
</dbReference>
<dbReference type="Gene3D" id="3.40.50.1820">
    <property type="entry name" value="alpha/beta hydrolase"/>
    <property type="match status" value="1"/>
</dbReference>
<feature type="domain" description="Carboxylesterase type B" evidence="4">
    <location>
        <begin position="34"/>
        <end position="518"/>
    </location>
</feature>
<dbReference type="PANTHER" id="PTHR43918:SF4">
    <property type="entry name" value="CARBOXYLIC ESTER HYDROLASE"/>
    <property type="match status" value="1"/>
</dbReference>
<protein>
    <recommendedName>
        <fullName evidence="3">Carboxylic ester hydrolase</fullName>
        <ecNumber evidence="3">3.1.1.-</ecNumber>
    </recommendedName>
</protein>
<gene>
    <name evidence="5" type="ORF">SAMN05421810_11316</name>
</gene>
<evidence type="ECO:0000259" key="4">
    <source>
        <dbReference type="Pfam" id="PF00135"/>
    </source>
</evidence>
<name>A0A1I6AK08_9PSEU</name>
<dbReference type="InterPro" id="IPR029058">
    <property type="entry name" value="AB_hydrolase_fold"/>
</dbReference>
<dbReference type="SUPFAM" id="SSF53474">
    <property type="entry name" value="alpha/beta-Hydrolases"/>
    <property type="match status" value="1"/>
</dbReference>
<sequence length="530" mass="56425">MRRPKAVLFLAVVVVAALAGAVPGAAKPAPAGPIAVTDRGLVRGAVDDGVRRFQGIPYAAAPVGELRWRSPRPARPWPGVYDATRPRSQCAQPASPVGGVPSYVEDCLYLNVTTPKRPRRPLPVMVWLHGGSNVSGAGHIYDAGTLASQGDVVVVTVNYRLGVFGWLAHPAFESGADRARQAGNYGLLDQQAALRWVRHNAVFFGGDPRNVTLFGESAGALDSCAHLVSPAAAGLFHKAIPQSYSCTDPFRTEEAAQAEAARFATALGCAGEPGAADCLRDLPARTLVDRFQSAGMSAVPVAGGDDLLPRQPREAIERGQIHRVPVMHGNTLDEMRLFIPLQFPEPISAEQYAAVVREDFGAAAEEVLARYPAEAYPSPRIALATVYSDNGTPLSTCQHLDAYRALAAAGVPVHAYQFADRTASPLVDVPGYEEGAEHGTELNYLWPNLLGPLDGAQRRLSDAMVGYWTSFAHTGTPAAPGAPDWPRFRDSGDVLSLDIGSGGIRPTDVARQSHCAFWADLNRTESSTFG</sequence>
<dbReference type="PROSITE" id="PS00122">
    <property type="entry name" value="CARBOXYLESTERASE_B_1"/>
    <property type="match status" value="1"/>
</dbReference>
<feature type="signal peptide" evidence="3">
    <location>
        <begin position="1"/>
        <end position="21"/>
    </location>
</feature>
<dbReference type="STRING" id="587909.SAMN05421810_11316"/>
<dbReference type="AlphaFoldDB" id="A0A1I6AK08"/>
<evidence type="ECO:0000313" key="5">
    <source>
        <dbReference type="EMBL" id="SFQ68983.1"/>
    </source>
</evidence>
<dbReference type="EC" id="3.1.1.-" evidence="3"/>
<accession>A0A1I6AK08</accession>
<keyword evidence="3" id="KW-0732">Signal</keyword>
<dbReference type="RefSeq" id="WP_243859853.1">
    <property type="nucleotide sequence ID" value="NZ_FOWW01000013.1"/>
</dbReference>
<dbReference type="Proteomes" id="UP000198727">
    <property type="component" value="Unassembled WGS sequence"/>
</dbReference>
<reference evidence="6" key="1">
    <citation type="submission" date="2016-10" db="EMBL/GenBank/DDBJ databases">
        <authorList>
            <person name="Varghese N."/>
            <person name="Submissions S."/>
        </authorList>
    </citation>
    <scope>NUCLEOTIDE SEQUENCE [LARGE SCALE GENOMIC DNA]</scope>
    <source>
        <strain evidence="6">CGMCC 4.5579</strain>
    </source>
</reference>
<dbReference type="InterPro" id="IPR050654">
    <property type="entry name" value="AChE-related_enzymes"/>
</dbReference>
<dbReference type="PANTHER" id="PTHR43918">
    <property type="entry name" value="ACETYLCHOLINESTERASE"/>
    <property type="match status" value="1"/>
</dbReference>
<feature type="chain" id="PRO_5039758495" description="Carboxylic ester hydrolase" evidence="3">
    <location>
        <begin position="22"/>
        <end position="530"/>
    </location>
</feature>
<evidence type="ECO:0000313" key="6">
    <source>
        <dbReference type="Proteomes" id="UP000198727"/>
    </source>
</evidence>
<evidence type="ECO:0000256" key="1">
    <source>
        <dbReference type="ARBA" id="ARBA00005964"/>
    </source>
</evidence>